<protein>
    <submittedName>
        <fullName evidence="2">TAXI family TRAP transporter solute-binding subunit</fullName>
    </submittedName>
</protein>
<dbReference type="InterPro" id="IPR011852">
    <property type="entry name" value="TRAP_TAXI"/>
</dbReference>
<sequence>MKRRTFGLALIGGALGLAGCASAAASPRRWHDGRIFLATGNTTGTFYQLGGGYADLVSKYVPGYELRAEPSGASGDNIARVLSGDMELALCTTDSAADAVEGRGPYADKPQPLVALARLYPNTMNVVVRSDAKIRTLADLRGKRVSTGTLNSGSDLLAGRMLDAAGLNPDTDVQRLRLSLPDTVNGMRDGTVDALFAADGLPTPGVADLLASAPGRFTLLSTGYVADPLLTKYGSIYARASIRANVYGTASDIDTVAVPTLLLAAADLPDGLAYDLTRVLFQHQSELAKAHPEGADFRRADGQYTQPVPLHPAARRYYQGH</sequence>
<reference evidence="2 3" key="1">
    <citation type="submission" date="2020-03" db="EMBL/GenBank/DDBJ databases">
        <title>WGS of the type strain of Planosporangium spp.</title>
        <authorList>
            <person name="Thawai C."/>
        </authorList>
    </citation>
    <scope>NUCLEOTIDE SEQUENCE [LARGE SCALE GENOMIC DNA]</scope>
    <source>
        <strain evidence="2 3">TBRC 5610</strain>
    </source>
</reference>
<feature type="chain" id="PRO_5045617954" evidence="1">
    <location>
        <begin position="24"/>
        <end position="321"/>
    </location>
</feature>
<dbReference type="Proteomes" id="UP000722989">
    <property type="component" value="Unassembled WGS sequence"/>
</dbReference>
<dbReference type="RefSeq" id="WP_167926620.1">
    <property type="nucleotide sequence ID" value="NZ_JAATVY010000013.1"/>
</dbReference>
<dbReference type="CDD" id="cd13569">
    <property type="entry name" value="PBP2_TAXI_TRAP_like_1"/>
    <property type="match status" value="1"/>
</dbReference>
<accession>A0ABX0Y307</accession>
<gene>
    <name evidence="2" type="ORF">HC031_18625</name>
</gene>
<dbReference type="Pfam" id="PF16868">
    <property type="entry name" value="NMT1_3"/>
    <property type="match status" value="1"/>
</dbReference>
<dbReference type="SUPFAM" id="SSF53850">
    <property type="entry name" value="Periplasmic binding protein-like II"/>
    <property type="match status" value="1"/>
</dbReference>
<dbReference type="PROSITE" id="PS51257">
    <property type="entry name" value="PROKAR_LIPOPROTEIN"/>
    <property type="match status" value="1"/>
</dbReference>
<comment type="caution">
    <text evidence="2">The sequence shown here is derived from an EMBL/GenBank/DDBJ whole genome shotgun (WGS) entry which is preliminary data.</text>
</comment>
<name>A0ABX0Y307_9ACTN</name>
<evidence type="ECO:0000313" key="3">
    <source>
        <dbReference type="Proteomes" id="UP000722989"/>
    </source>
</evidence>
<dbReference type="NCBIfam" id="TIGR02122">
    <property type="entry name" value="TRAP_TAXI"/>
    <property type="match status" value="1"/>
</dbReference>
<keyword evidence="3" id="KW-1185">Reference proteome</keyword>
<dbReference type="Gene3D" id="3.40.190.10">
    <property type="entry name" value="Periplasmic binding protein-like II"/>
    <property type="match status" value="2"/>
</dbReference>
<dbReference type="EMBL" id="JAATVY010000013">
    <property type="protein sequence ID" value="NJC71719.1"/>
    <property type="molecule type" value="Genomic_DNA"/>
</dbReference>
<proteinExistence type="predicted"/>
<keyword evidence="1" id="KW-0732">Signal</keyword>
<dbReference type="PANTHER" id="PTHR42941:SF1">
    <property type="entry name" value="SLL1037 PROTEIN"/>
    <property type="match status" value="1"/>
</dbReference>
<feature type="signal peptide" evidence="1">
    <location>
        <begin position="1"/>
        <end position="23"/>
    </location>
</feature>
<evidence type="ECO:0000256" key="1">
    <source>
        <dbReference type="SAM" id="SignalP"/>
    </source>
</evidence>
<dbReference type="PANTHER" id="PTHR42941">
    <property type="entry name" value="SLL1037 PROTEIN"/>
    <property type="match status" value="1"/>
</dbReference>
<organism evidence="2 3">
    <name type="scientific">Planosporangium thailandense</name>
    <dbReference type="NCBI Taxonomy" id="765197"/>
    <lineage>
        <taxon>Bacteria</taxon>
        <taxon>Bacillati</taxon>
        <taxon>Actinomycetota</taxon>
        <taxon>Actinomycetes</taxon>
        <taxon>Micromonosporales</taxon>
        <taxon>Micromonosporaceae</taxon>
        <taxon>Planosporangium</taxon>
    </lineage>
</organism>
<evidence type="ECO:0000313" key="2">
    <source>
        <dbReference type="EMBL" id="NJC71719.1"/>
    </source>
</evidence>